<dbReference type="Pfam" id="PF13681">
    <property type="entry name" value="PilX"/>
    <property type="match status" value="1"/>
</dbReference>
<feature type="domain" description="Type 4 fimbrial biogenesis protein PilX N-terminal" evidence="2">
    <location>
        <begin position="9"/>
        <end position="57"/>
    </location>
</feature>
<dbReference type="RefSeq" id="WP_008219026.1">
    <property type="nucleotide sequence ID" value="NZ_BAFK01000003.1"/>
</dbReference>
<dbReference type="OrthoDB" id="5801860at2"/>
<organism evidence="3 4">
    <name type="scientific">Rheinheimera nanhaiensis E407-8</name>
    <dbReference type="NCBI Taxonomy" id="562729"/>
    <lineage>
        <taxon>Bacteria</taxon>
        <taxon>Pseudomonadati</taxon>
        <taxon>Pseudomonadota</taxon>
        <taxon>Gammaproteobacteria</taxon>
        <taxon>Chromatiales</taxon>
        <taxon>Chromatiaceae</taxon>
        <taxon>Rheinheimera</taxon>
    </lineage>
</organism>
<evidence type="ECO:0000313" key="4">
    <source>
        <dbReference type="Proteomes" id="UP000004374"/>
    </source>
</evidence>
<dbReference type="STRING" id="562729.RNAN_0834"/>
<proteinExistence type="predicted"/>
<evidence type="ECO:0000313" key="3">
    <source>
        <dbReference type="EMBL" id="GAB57864.1"/>
    </source>
</evidence>
<keyword evidence="4" id="KW-1185">Reference proteome</keyword>
<dbReference type="EMBL" id="BAFK01000003">
    <property type="protein sequence ID" value="GAB57864.1"/>
    <property type="molecule type" value="Genomic_DNA"/>
</dbReference>
<comment type="caution">
    <text evidence="3">The sequence shown here is derived from an EMBL/GenBank/DDBJ whole genome shotgun (WGS) entry which is preliminary data.</text>
</comment>
<dbReference type="InterPro" id="IPR025205">
    <property type="entry name" value="PilX/PilW_C"/>
</dbReference>
<feature type="domain" description="PilX/PilW C-terminal" evidence="1">
    <location>
        <begin position="83"/>
        <end position="162"/>
    </location>
</feature>
<evidence type="ECO:0000259" key="1">
    <source>
        <dbReference type="Pfam" id="PF13681"/>
    </source>
</evidence>
<accession>I1DUY6</accession>
<reference evidence="3 4" key="1">
    <citation type="journal article" date="2012" name="J. Bacteriol.">
        <title>Genome Sequence of the Protease-Producing Bacterium Rheinheimera nanhaiensis E407-8T, Isolated from Deep-Sea Sediment of the South China Sea.</title>
        <authorList>
            <person name="Zhang X.-Y."/>
            <person name="Zhang Y.-J."/>
            <person name="Qin Q.-L."/>
            <person name="Xie B.-B."/>
            <person name="Chen X.-L."/>
            <person name="Zhou B.-C."/>
            <person name="Zhang Y.-Z."/>
        </authorList>
    </citation>
    <scope>NUCLEOTIDE SEQUENCE [LARGE SCALE GENOMIC DNA]</scope>
    <source>
        <strain evidence="3 4">E407-8</strain>
    </source>
</reference>
<name>I1DUY6_9GAMM</name>
<evidence type="ECO:0008006" key="5">
    <source>
        <dbReference type="Google" id="ProtNLM"/>
    </source>
</evidence>
<gene>
    <name evidence="3" type="ORF">RNAN_0834</name>
</gene>
<evidence type="ECO:0000259" key="2">
    <source>
        <dbReference type="Pfam" id="PF14341"/>
    </source>
</evidence>
<sequence>MTVSLNKQQGMALIVALLLLLAISTLAITSMRNAGVQEKMTANLYDKELSLQAVEATVFAAERQVEANRLATPNLLSERVITATTPDYWNDATTVWQSRAADSAEMPATQFIIEHLGLYQSSVGCRAVSANPAVDCELEAFRITARTVPGTGRAQVMLQTTIGVPL</sequence>
<dbReference type="AlphaFoldDB" id="I1DUY6"/>
<dbReference type="Pfam" id="PF14341">
    <property type="entry name" value="PilX_N"/>
    <property type="match status" value="1"/>
</dbReference>
<protein>
    <recommendedName>
        <fullName evidence="5">Type IV pilus assembly protein PilX</fullName>
    </recommendedName>
</protein>
<dbReference type="Proteomes" id="UP000004374">
    <property type="component" value="Unassembled WGS sequence"/>
</dbReference>
<dbReference type="InterPro" id="IPR025746">
    <property type="entry name" value="PilX_N_dom"/>
</dbReference>